<dbReference type="Proteomes" id="UP000031532">
    <property type="component" value="Unassembled WGS sequence"/>
</dbReference>
<dbReference type="EMBL" id="JTJC03000002">
    <property type="protein sequence ID" value="NHC34562.1"/>
    <property type="molecule type" value="Genomic_DNA"/>
</dbReference>
<reference evidence="3 4" key="1">
    <citation type="journal article" date="2015" name="Genome Announc.">
        <title>Draft Genome Sequence of the Terrestrial Cyanobacterium Scytonema millei VB511283, Isolated from Eastern India.</title>
        <authorList>
            <person name="Sen D."/>
            <person name="Chandrababunaidu M.M."/>
            <person name="Singh D."/>
            <person name="Sanghi N."/>
            <person name="Ghorai A."/>
            <person name="Mishra G.P."/>
            <person name="Madduluri M."/>
            <person name="Adhikary S.P."/>
            <person name="Tripathy S."/>
        </authorList>
    </citation>
    <scope>NUCLEOTIDE SEQUENCE [LARGE SCALE GENOMIC DNA]</scope>
    <source>
        <strain evidence="3 4">VB511283</strain>
    </source>
</reference>
<evidence type="ECO:0000256" key="2">
    <source>
        <dbReference type="SAM" id="Phobius"/>
    </source>
</evidence>
<keyword evidence="2" id="KW-0472">Membrane</keyword>
<keyword evidence="4" id="KW-1185">Reference proteome</keyword>
<proteinExistence type="predicted"/>
<dbReference type="OrthoDB" id="466365at2"/>
<feature type="compositionally biased region" description="Basic and acidic residues" evidence="1">
    <location>
        <begin position="67"/>
        <end position="81"/>
    </location>
</feature>
<gene>
    <name evidence="3" type="ORF">QH73_0007790</name>
</gene>
<sequence>MRIWIACFFILFAIAQLFDWMKHLSLPLPIYILGGLFLAIGSNSNKSIFGKVIDDLLAGAGYPSDRSGSDSGDRFLDETKS</sequence>
<feature type="transmembrane region" description="Helical" evidence="2">
    <location>
        <begin position="25"/>
        <end position="41"/>
    </location>
</feature>
<accession>A0A9X5I4K6</accession>
<name>A0A9X5I4K6_9CYAN</name>
<evidence type="ECO:0000256" key="1">
    <source>
        <dbReference type="SAM" id="MobiDB-lite"/>
    </source>
</evidence>
<keyword evidence="2" id="KW-0812">Transmembrane</keyword>
<protein>
    <submittedName>
        <fullName evidence="3">Uncharacterized protein</fullName>
    </submittedName>
</protein>
<feature type="region of interest" description="Disordered" evidence="1">
    <location>
        <begin position="61"/>
        <end position="81"/>
    </location>
</feature>
<comment type="caution">
    <text evidence="3">The sequence shown here is derived from an EMBL/GenBank/DDBJ whole genome shotgun (WGS) entry which is preliminary data.</text>
</comment>
<organism evidence="3 4">
    <name type="scientific">Scytonema millei VB511283</name>
    <dbReference type="NCBI Taxonomy" id="1245923"/>
    <lineage>
        <taxon>Bacteria</taxon>
        <taxon>Bacillati</taxon>
        <taxon>Cyanobacteriota</taxon>
        <taxon>Cyanophyceae</taxon>
        <taxon>Nostocales</taxon>
        <taxon>Scytonemataceae</taxon>
        <taxon>Scytonema</taxon>
    </lineage>
</organism>
<evidence type="ECO:0000313" key="4">
    <source>
        <dbReference type="Proteomes" id="UP000031532"/>
    </source>
</evidence>
<dbReference type="AlphaFoldDB" id="A0A9X5I4K6"/>
<dbReference type="RefSeq" id="WP_039716870.1">
    <property type="nucleotide sequence ID" value="NZ_JTJC03000002.1"/>
</dbReference>
<evidence type="ECO:0000313" key="3">
    <source>
        <dbReference type="EMBL" id="NHC34562.1"/>
    </source>
</evidence>
<keyword evidence="2" id="KW-1133">Transmembrane helix</keyword>